<feature type="region of interest" description="Disordered" evidence="1">
    <location>
        <begin position="19"/>
        <end position="38"/>
    </location>
</feature>
<reference evidence="2 3" key="1">
    <citation type="submission" date="2016-11" db="EMBL/GenBank/DDBJ databases">
        <authorList>
            <person name="Jaros S."/>
            <person name="Januszkiewicz K."/>
            <person name="Wedrychowicz H."/>
        </authorList>
    </citation>
    <scope>NUCLEOTIDE SEQUENCE [LARGE SCALE GENOMIC DNA]</scope>
    <source>
        <strain evidence="2 3">GAS86</strain>
    </source>
</reference>
<evidence type="ECO:0000256" key="1">
    <source>
        <dbReference type="SAM" id="MobiDB-lite"/>
    </source>
</evidence>
<protein>
    <submittedName>
        <fullName evidence="2">Uncharacterized protein</fullName>
    </submittedName>
</protein>
<gene>
    <name evidence="2" type="ORF">SAMN05444168_6812</name>
</gene>
<dbReference type="AlphaFoldDB" id="A0A1N6KCP4"/>
<evidence type="ECO:0000313" key="2">
    <source>
        <dbReference type="EMBL" id="SIO54359.1"/>
    </source>
</evidence>
<proteinExistence type="predicted"/>
<sequence>MPEFLNIVLRVALSRPGRAERGHEPTFDGDVQIVDSCQ</sequence>
<dbReference type="Proteomes" id="UP000184693">
    <property type="component" value="Unassembled WGS sequence"/>
</dbReference>
<organism evidence="2 3">
    <name type="scientific">Paraburkholderia phenazinium</name>
    <dbReference type="NCBI Taxonomy" id="60549"/>
    <lineage>
        <taxon>Bacteria</taxon>
        <taxon>Pseudomonadati</taxon>
        <taxon>Pseudomonadota</taxon>
        <taxon>Betaproteobacteria</taxon>
        <taxon>Burkholderiales</taxon>
        <taxon>Burkholderiaceae</taxon>
        <taxon>Paraburkholderia</taxon>
    </lineage>
</organism>
<evidence type="ECO:0000313" key="3">
    <source>
        <dbReference type="Proteomes" id="UP000184693"/>
    </source>
</evidence>
<accession>A0A1N6KCP4</accession>
<dbReference type="EMBL" id="FSRM01000002">
    <property type="protein sequence ID" value="SIO54359.1"/>
    <property type="molecule type" value="Genomic_DNA"/>
</dbReference>
<name>A0A1N6KCP4_9BURK</name>